<dbReference type="InterPro" id="IPR054520">
    <property type="entry name" value="M_Eco57I_C"/>
</dbReference>
<evidence type="ECO:0000256" key="7">
    <source>
        <dbReference type="SAM" id="MobiDB-lite"/>
    </source>
</evidence>
<evidence type="ECO:0000313" key="11">
    <source>
        <dbReference type="Proteomes" id="UP000243250"/>
    </source>
</evidence>
<reference evidence="11" key="1">
    <citation type="submission" date="2016-10" db="EMBL/GenBank/DDBJ databases">
        <authorList>
            <person name="Varghese N."/>
            <person name="Submissions S."/>
        </authorList>
    </citation>
    <scope>NUCLEOTIDE SEQUENCE [LARGE SCALE GENOMIC DNA]</scope>
    <source>
        <strain evidence="11">CGMCC 1.8711</strain>
    </source>
</reference>
<evidence type="ECO:0000256" key="5">
    <source>
        <dbReference type="ARBA" id="ARBA00022691"/>
    </source>
</evidence>
<feature type="domain" description="Type II methyltransferase M.Eco57I C-terminal" evidence="9">
    <location>
        <begin position="546"/>
        <end position="628"/>
    </location>
</feature>
<dbReference type="Proteomes" id="UP000243250">
    <property type="component" value="Unassembled WGS sequence"/>
</dbReference>
<organism evidence="10 11">
    <name type="scientific">Halogeometricum limi</name>
    <dbReference type="NCBI Taxonomy" id="555875"/>
    <lineage>
        <taxon>Archaea</taxon>
        <taxon>Methanobacteriati</taxon>
        <taxon>Methanobacteriota</taxon>
        <taxon>Stenosarchaea group</taxon>
        <taxon>Halobacteria</taxon>
        <taxon>Halobacteriales</taxon>
        <taxon>Haloferacaceae</taxon>
        <taxon>Halogeometricum</taxon>
    </lineage>
</organism>
<feature type="domain" description="Type II methyltransferase M.TaqI-like" evidence="8">
    <location>
        <begin position="368"/>
        <end position="465"/>
    </location>
</feature>
<evidence type="ECO:0000256" key="4">
    <source>
        <dbReference type="ARBA" id="ARBA00022679"/>
    </source>
</evidence>
<dbReference type="Pfam" id="PF07669">
    <property type="entry name" value="Eco57I"/>
    <property type="match status" value="1"/>
</dbReference>
<comment type="similarity">
    <text evidence="1">Belongs to the N(4)/N(6)-methyltransferase family.</text>
</comment>
<dbReference type="InterPro" id="IPR050953">
    <property type="entry name" value="N4_N6_ade-DNA_methylase"/>
</dbReference>
<accession>A0A1I6HHF1</accession>
<evidence type="ECO:0000256" key="2">
    <source>
        <dbReference type="ARBA" id="ARBA00011900"/>
    </source>
</evidence>
<dbReference type="PANTHER" id="PTHR33841">
    <property type="entry name" value="DNA METHYLTRANSFERASE YEEA-RELATED"/>
    <property type="match status" value="1"/>
</dbReference>
<dbReference type="GO" id="GO:0006304">
    <property type="term" value="P:DNA modification"/>
    <property type="evidence" value="ECO:0007669"/>
    <property type="project" value="InterPro"/>
</dbReference>
<dbReference type="PANTHER" id="PTHR33841:SF5">
    <property type="entry name" value="DNA METHYLASE (MODIFICATION METHYLASE) (METHYLTRANSFERASE)-RELATED"/>
    <property type="match status" value="1"/>
</dbReference>
<dbReference type="GO" id="GO:0008168">
    <property type="term" value="F:methyltransferase activity"/>
    <property type="evidence" value="ECO:0007669"/>
    <property type="project" value="UniProtKB-KW"/>
</dbReference>
<dbReference type="InterPro" id="IPR029063">
    <property type="entry name" value="SAM-dependent_MTases_sf"/>
</dbReference>
<keyword evidence="4" id="KW-0808">Transferase</keyword>
<proteinExistence type="inferred from homology"/>
<evidence type="ECO:0000259" key="9">
    <source>
        <dbReference type="Pfam" id="PF22837"/>
    </source>
</evidence>
<evidence type="ECO:0000313" key="10">
    <source>
        <dbReference type="EMBL" id="SFR53730.1"/>
    </source>
</evidence>
<keyword evidence="5" id="KW-0949">S-adenosyl-L-methionine</keyword>
<dbReference type="SUPFAM" id="SSF53335">
    <property type="entry name" value="S-adenosyl-L-methionine-dependent methyltransferases"/>
    <property type="match status" value="1"/>
</dbReference>
<dbReference type="STRING" id="555875.SAMN04488124_2233"/>
<evidence type="ECO:0000256" key="1">
    <source>
        <dbReference type="ARBA" id="ARBA00006594"/>
    </source>
</evidence>
<protein>
    <recommendedName>
        <fullName evidence="2">site-specific DNA-methyltransferase (adenine-specific)</fullName>
        <ecNumber evidence="2">2.1.1.72</ecNumber>
    </recommendedName>
</protein>
<comment type="catalytic activity">
    <reaction evidence="6">
        <text>a 2'-deoxyadenosine in DNA + S-adenosyl-L-methionine = an N(6)-methyl-2'-deoxyadenosine in DNA + S-adenosyl-L-homocysteine + H(+)</text>
        <dbReference type="Rhea" id="RHEA:15197"/>
        <dbReference type="Rhea" id="RHEA-COMP:12418"/>
        <dbReference type="Rhea" id="RHEA-COMP:12419"/>
        <dbReference type="ChEBI" id="CHEBI:15378"/>
        <dbReference type="ChEBI" id="CHEBI:57856"/>
        <dbReference type="ChEBI" id="CHEBI:59789"/>
        <dbReference type="ChEBI" id="CHEBI:90615"/>
        <dbReference type="ChEBI" id="CHEBI:90616"/>
        <dbReference type="EC" id="2.1.1.72"/>
    </reaction>
</comment>
<evidence type="ECO:0000256" key="3">
    <source>
        <dbReference type="ARBA" id="ARBA00022603"/>
    </source>
</evidence>
<feature type="region of interest" description="Disordered" evidence="7">
    <location>
        <begin position="1"/>
        <end position="41"/>
    </location>
</feature>
<evidence type="ECO:0000256" key="6">
    <source>
        <dbReference type="ARBA" id="ARBA00047942"/>
    </source>
</evidence>
<keyword evidence="11" id="KW-1185">Reference proteome</keyword>
<evidence type="ECO:0000259" key="8">
    <source>
        <dbReference type="Pfam" id="PF07669"/>
    </source>
</evidence>
<gene>
    <name evidence="10" type="ORF">SAMN04488124_2233</name>
</gene>
<name>A0A1I6HHF1_9EURY</name>
<dbReference type="AlphaFoldDB" id="A0A1I6HHF1"/>
<feature type="compositionally biased region" description="Polar residues" evidence="7">
    <location>
        <begin position="14"/>
        <end position="35"/>
    </location>
</feature>
<dbReference type="Pfam" id="PF22837">
    <property type="entry name" value="M_Eco57I_C"/>
    <property type="match status" value="1"/>
</dbReference>
<dbReference type="PRINTS" id="PR00507">
    <property type="entry name" value="N12N6MTFRASE"/>
</dbReference>
<dbReference type="Gene3D" id="3.40.50.150">
    <property type="entry name" value="Vaccinia Virus protein VP39"/>
    <property type="match status" value="1"/>
</dbReference>
<dbReference type="EC" id="2.1.1.72" evidence="2"/>
<dbReference type="InterPro" id="IPR011639">
    <property type="entry name" value="MethylTrfase_TaqI-like_dom"/>
</dbReference>
<sequence>MIDPEVNRLHRRGASSNARAYTSTPSPSLVTSGGTDHSPVTPVGVEARHNEQINAVIRQLTTDGHDIPSPFSKRELYRTAASEGFEVWKPAVKDRFTDRVLDRLNYKWDSVSQTFTPVVTQELTEDIRNAAGTITPAFDTGLSASLRKQVDKWCDLHAFDSFATGAAQRTVARHGVLSVLLKAVLYEWYQRRGVVDPLSDAEPQAFQNAHERTNDVAFDTFVLDHIAELADRDELASVVAHRDRLLYSTRPAEDIGRIYAALTPNEYRQSLGQFRTPPEIAETMHSWAGRDGGHLLDPGMGAGVLSSPYHPRWELNTGPAHVDGVDRSYLSRLMGATALTLSGQSNTPHARDFLNLEPDDLQRDIGGIVCNPPYTSGDALPKEYKDQMNARLEETTGIDISARSALYTYFLYHSRSFLSSGDHAAYLTPDSFLTTEYGTQLKQFLLDEFALNALVQFDPEGESVFEDAQVTALISFVEATTDDPDGVTRFIRVDESIDSSALREAVQHGDEGETDWGFINHVQQQALSPDRNWASLFNPCDVDTSGLTPLDELVTIHRGKSTGDVDLFCLTQDDVDEYGIPEQDLARLIRQPKLVNGYDFRDEDWESLRTAGEEVWLLDPDELPAVRESQWEFNKQFHYDADSLPRNSAGEVTSTVSYLRDGVRKCGTAGANVLKTRPYWYRPRRQASPRVLVQDAGRDEFTFVLNETTARNIHNFRGFYDVPLDETELKALLAYLNSPIGQQVIQTQTQTQQGGYEKLSISALKTLPVIDPRSIDGSLVETLAGLFDELRETARESGDREVVLNRLNSVVRQVL</sequence>
<keyword evidence="3 10" id="KW-0489">Methyltransferase</keyword>
<dbReference type="GO" id="GO:0032259">
    <property type="term" value="P:methylation"/>
    <property type="evidence" value="ECO:0007669"/>
    <property type="project" value="UniProtKB-KW"/>
</dbReference>
<dbReference type="EMBL" id="FOYS01000003">
    <property type="protein sequence ID" value="SFR53730.1"/>
    <property type="molecule type" value="Genomic_DNA"/>
</dbReference>